<dbReference type="InterPro" id="IPR000847">
    <property type="entry name" value="LysR_HTH_N"/>
</dbReference>
<keyword evidence="7" id="KW-1185">Reference proteome</keyword>
<dbReference type="SUPFAM" id="SSF53850">
    <property type="entry name" value="Periplasmic binding protein-like II"/>
    <property type="match status" value="1"/>
</dbReference>
<evidence type="ECO:0000256" key="3">
    <source>
        <dbReference type="ARBA" id="ARBA00023125"/>
    </source>
</evidence>
<dbReference type="Gene3D" id="1.10.10.10">
    <property type="entry name" value="Winged helix-like DNA-binding domain superfamily/Winged helix DNA-binding domain"/>
    <property type="match status" value="1"/>
</dbReference>
<dbReference type="InterPro" id="IPR005119">
    <property type="entry name" value="LysR_subst-bd"/>
</dbReference>
<comment type="caution">
    <text evidence="6">The sequence shown here is derived from an EMBL/GenBank/DDBJ whole genome shotgun (WGS) entry which is preliminary data.</text>
</comment>
<protein>
    <submittedName>
        <fullName evidence="6">LysR family transcriptional regulator</fullName>
    </submittedName>
</protein>
<dbReference type="RefSeq" id="WP_382370720.1">
    <property type="nucleotide sequence ID" value="NZ_JBHLWB010000006.1"/>
</dbReference>
<evidence type="ECO:0000313" key="7">
    <source>
        <dbReference type="Proteomes" id="UP001589767"/>
    </source>
</evidence>
<comment type="similarity">
    <text evidence="1">Belongs to the LysR transcriptional regulatory family.</text>
</comment>
<gene>
    <name evidence="6" type="ORF">ACFFHK_06475</name>
</gene>
<dbReference type="CDD" id="cd08422">
    <property type="entry name" value="PBP2_CrgA_like"/>
    <property type="match status" value="1"/>
</dbReference>
<evidence type="ECO:0000256" key="4">
    <source>
        <dbReference type="ARBA" id="ARBA00023163"/>
    </source>
</evidence>
<reference evidence="6 7" key="1">
    <citation type="submission" date="2024-09" db="EMBL/GenBank/DDBJ databases">
        <authorList>
            <person name="Sun Q."/>
            <person name="Mori K."/>
        </authorList>
    </citation>
    <scope>NUCLEOTIDE SEQUENCE [LARGE SCALE GENOMIC DNA]</scope>
    <source>
        <strain evidence="6 7">CCM 7539</strain>
    </source>
</reference>
<dbReference type="PANTHER" id="PTHR30537:SF35">
    <property type="entry name" value="TRANSCRIPTIONAL REGULATORY PROTEIN"/>
    <property type="match status" value="1"/>
</dbReference>
<dbReference type="InterPro" id="IPR036390">
    <property type="entry name" value="WH_DNA-bd_sf"/>
</dbReference>
<evidence type="ECO:0000256" key="1">
    <source>
        <dbReference type="ARBA" id="ARBA00009437"/>
    </source>
</evidence>
<dbReference type="InterPro" id="IPR036388">
    <property type="entry name" value="WH-like_DNA-bd_sf"/>
</dbReference>
<evidence type="ECO:0000313" key="6">
    <source>
        <dbReference type="EMBL" id="MFC0309352.1"/>
    </source>
</evidence>
<dbReference type="PANTHER" id="PTHR30537">
    <property type="entry name" value="HTH-TYPE TRANSCRIPTIONAL REGULATOR"/>
    <property type="match status" value="1"/>
</dbReference>
<organism evidence="6 7">
    <name type="scientific">Gallibacterium trehalosifermentans</name>
    <dbReference type="NCBI Taxonomy" id="516935"/>
    <lineage>
        <taxon>Bacteria</taxon>
        <taxon>Pseudomonadati</taxon>
        <taxon>Pseudomonadota</taxon>
        <taxon>Gammaproteobacteria</taxon>
        <taxon>Pasteurellales</taxon>
        <taxon>Pasteurellaceae</taxon>
        <taxon>Gallibacterium</taxon>
    </lineage>
</organism>
<name>A0ABV6H163_9PAST</name>
<keyword evidence="3" id="KW-0238">DNA-binding</keyword>
<evidence type="ECO:0000256" key="2">
    <source>
        <dbReference type="ARBA" id="ARBA00023015"/>
    </source>
</evidence>
<evidence type="ECO:0000259" key="5">
    <source>
        <dbReference type="PROSITE" id="PS50931"/>
    </source>
</evidence>
<dbReference type="Gene3D" id="3.40.190.290">
    <property type="match status" value="1"/>
</dbReference>
<dbReference type="SUPFAM" id="SSF46785">
    <property type="entry name" value="Winged helix' DNA-binding domain"/>
    <property type="match status" value="1"/>
</dbReference>
<dbReference type="PROSITE" id="PS50931">
    <property type="entry name" value="HTH_LYSR"/>
    <property type="match status" value="1"/>
</dbReference>
<sequence length="288" mass="33123">MDTLQSMRIFRQIVESGSFSKAAEKMDLSTSMVSKHLSHLEHYLQAKLLHRTSRKLSLTEMGEQYYQRCVIALDDLEEAKQIVSQGTIHPQGTLKVTMPVWFATRSFAELLVEYRRRYPKVNLQLSLDNHRVDLVGQGFDLALRVTTHLSENLIAKPIATIAFHWVASPQYLTQFAKQSDQLWEQHKGLVPTYTPLHHPFTDTIASDNTLMLYQLALAGQGVAYLPGYLCEEALQQGTLQIIPHPANRKHTLYAVYMNREFMSAKVRSFIDFMAENFPQCKNEPEYQF</sequence>
<keyword evidence="4" id="KW-0804">Transcription</keyword>
<proteinExistence type="inferred from homology"/>
<keyword evidence="2" id="KW-0805">Transcription regulation</keyword>
<dbReference type="Pfam" id="PF00126">
    <property type="entry name" value="HTH_1"/>
    <property type="match status" value="1"/>
</dbReference>
<accession>A0ABV6H163</accession>
<dbReference type="Proteomes" id="UP001589767">
    <property type="component" value="Unassembled WGS sequence"/>
</dbReference>
<dbReference type="InterPro" id="IPR058163">
    <property type="entry name" value="LysR-type_TF_proteobact-type"/>
</dbReference>
<dbReference type="EMBL" id="JBHLWB010000006">
    <property type="protein sequence ID" value="MFC0309352.1"/>
    <property type="molecule type" value="Genomic_DNA"/>
</dbReference>
<dbReference type="Pfam" id="PF03466">
    <property type="entry name" value="LysR_substrate"/>
    <property type="match status" value="1"/>
</dbReference>
<feature type="domain" description="HTH lysR-type" evidence="5">
    <location>
        <begin position="1"/>
        <end position="59"/>
    </location>
</feature>